<dbReference type="InterPro" id="IPR013974">
    <property type="entry name" value="SAF"/>
</dbReference>
<gene>
    <name evidence="2" type="ORF">I4I81_03380</name>
</gene>
<dbReference type="EMBL" id="JADQDK010000001">
    <property type="protein sequence ID" value="MBW0133297.1"/>
    <property type="molecule type" value="Genomic_DNA"/>
</dbReference>
<dbReference type="Pfam" id="PF08666">
    <property type="entry name" value="SAF"/>
    <property type="match status" value="1"/>
</dbReference>
<keyword evidence="3" id="KW-1185">Reference proteome</keyword>
<dbReference type="CDD" id="cd11614">
    <property type="entry name" value="SAF_CpaB_FlgA_like"/>
    <property type="match status" value="1"/>
</dbReference>
<name>A0ABS6UM18_9PSEU</name>
<comment type="caution">
    <text evidence="2">The sequence shown here is derived from an EMBL/GenBank/DDBJ whole genome shotgun (WGS) entry which is preliminary data.</text>
</comment>
<sequence length="175" mass="17998">MTLGLIGALLGAYAYRGAVVREGVVAMARPLSFGSVVQLSDLREIQLPLDSGLTWVTWDDVGTVLGQLAATDLRAGQTLTPDSVSPNRVPAPGEAVVGLSVEAGRVPSAALAPRDEVLIITGAGSPPKRATVVRAGDVDVSGRRDVDVLVPQADAEELALASVDNRVAIVLLGRG</sequence>
<reference evidence="2 3" key="1">
    <citation type="submission" date="2020-11" db="EMBL/GenBank/DDBJ databases">
        <title>Pseudonocardia abyssalis sp. nov. and Pseudonocardia oceani sp. nov., description and phylogenomic analysis of two novel actinomycetes isolated from the deep Southern Ocean.</title>
        <authorList>
            <person name="Parra J."/>
        </authorList>
    </citation>
    <scope>NUCLEOTIDE SEQUENCE [LARGE SCALE GENOMIC DNA]</scope>
    <source>
        <strain evidence="2 3">KRD-168</strain>
    </source>
</reference>
<dbReference type="Proteomes" id="UP000694287">
    <property type="component" value="Unassembled WGS sequence"/>
</dbReference>
<dbReference type="RefSeq" id="WP_218602261.1">
    <property type="nucleotide sequence ID" value="NZ_JADQDJ010000055.1"/>
</dbReference>
<evidence type="ECO:0000313" key="2">
    <source>
        <dbReference type="EMBL" id="MBW0133297.1"/>
    </source>
</evidence>
<proteinExistence type="predicted"/>
<protein>
    <submittedName>
        <fullName evidence="2">SAF domain-containing protein</fullName>
    </submittedName>
</protein>
<feature type="domain" description="SAF" evidence="1">
    <location>
        <begin position="24"/>
        <end position="84"/>
    </location>
</feature>
<evidence type="ECO:0000313" key="3">
    <source>
        <dbReference type="Proteomes" id="UP000694287"/>
    </source>
</evidence>
<organism evidence="2 3">
    <name type="scientific">Pseudonocardia abyssalis</name>
    <dbReference type="NCBI Taxonomy" id="2792008"/>
    <lineage>
        <taxon>Bacteria</taxon>
        <taxon>Bacillati</taxon>
        <taxon>Actinomycetota</taxon>
        <taxon>Actinomycetes</taxon>
        <taxon>Pseudonocardiales</taxon>
        <taxon>Pseudonocardiaceae</taxon>
        <taxon>Pseudonocardia</taxon>
    </lineage>
</organism>
<accession>A0ABS6UM18</accession>
<evidence type="ECO:0000259" key="1">
    <source>
        <dbReference type="Pfam" id="PF08666"/>
    </source>
</evidence>